<feature type="transmembrane region" description="Helical" evidence="1">
    <location>
        <begin position="324"/>
        <end position="341"/>
    </location>
</feature>
<feature type="domain" description="Reverse transcriptase zinc-binding" evidence="3">
    <location>
        <begin position="68"/>
        <end position="133"/>
    </location>
</feature>
<accession>A0AA35YC30</accession>
<evidence type="ECO:0000313" key="5">
    <source>
        <dbReference type="Proteomes" id="UP001177003"/>
    </source>
</evidence>
<feature type="chain" id="PRO_5041221587" description="Reverse transcriptase zinc-binding domain-containing protein" evidence="2">
    <location>
        <begin position="20"/>
        <end position="342"/>
    </location>
</feature>
<feature type="signal peptide" evidence="2">
    <location>
        <begin position="1"/>
        <end position="19"/>
    </location>
</feature>
<sequence>MSLRRIWMIFCSICFHTILKNFNIDPNEIVYWNPTECCWASNFVIDLRFSVRLLRERIELADHVVCDGPFEWCKVIPFKVLCFIWRAKLGRIPSAVALKLRGVTGPSIMCGSCNLEEESSDHILLICPLAKAVMDSILFWCEISYDGFDLVKDMLLFISRWSKCKKEKKTVICDLMRSIVVLTPEVQFDSNTSTSQQQPIHLIPNPHHRLRPKPPSTSTMITRPAITGAAASCLFFMLSLLYILFSHTDHSGSRWPFFYIPVVGVLVVGGFLVVMARATMVTLITVFVMLSCVGKRRRVLVLEGKKICSEVVMHLFKVVIKERSVVAIACAVFCTTMAMVLV</sequence>
<organism evidence="4 5">
    <name type="scientific">Lactuca saligna</name>
    <name type="common">Willowleaf lettuce</name>
    <dbReference type="NCBI Taxonomy" id="75948"/>
    <lineage>
        <taxon>Eukaryota</taxon>
        <taxon>Viridiplantae</taxon>
        <taxon>Streptophyta</taxon>
        <taxon>Embryophyta</taxon>
        <taxon>Tracheophyta</taxon>
        <taxon>Spermatophyta</taxon>
        <taxon>Magnoliopsida</taxon>
        <taxon>eudicotyledons</taxon>
        <taxon>Gunneridae</taxon>
        <taxon>Pentapetalae</taxon>
        <taxon>asterids</taxon>
        <taxon>campanulids</taxon>
        <taxon>Asterales</taxon>
        <taxon>Asteraceae</taxon>
        <taxon>Cichorioideae</taxon>
        <taxon>Cichorieae</taxon>
        <taxon>Lactucinae</taxon>
        <taxon>Lactuca</taxon>
    </lineage>
</organism>
<evidence type="ECO:0000256" key="1">
    <source>
        <dbReference type="SAM" id="Phobius"/>
    </source>
</evidence>
<evidence type="ECO:0000313" key="4">
    <source>
        <dbReference type="EMBL" id="CAI9266283.1"/>
    </source>
</evidence>
<keyword evidence="1" id="KW-0472">Membrane</keyword>
<dbReference type="PANTHER" id="PTHR34656:SF2">
    <property type="entry name" value="TRANSMEMBRANE PROTEIN"/>
    <property type="match status" value="1"/>
</dbReference>
<feature type="transmembrane region" description="Helical" evidence="1">
    <location>
        <begin position="257"/>
        <end position="290"/>
    </location>
</feature>
<dbReference type="AlphaFoldDB" id="A0AA35YC30"/>
<keyword evidence="5" id="KW-1185">Reference proteome</keyword>
<name>A0AA35YC30_LACSI</name>
<proteinExistence type="predicted"/>
<dbReference type="Pfam" id="PF13966">
    <property type="entry name" value="zf-RVT"/>
    <property type="match status" value="1"/>
</dbReference>
<evidence type="ECO:0000256" key="2">
    <source>
        <dbReference type="SAM" id="SignalP"/>
    </source>
</evidence>
<protein>
    <recommendedName>
        <fullName evidence="3">Reverse transcriptase zinc-binding domain-containing protein</fullName>
    </recommendedName>
</protein>
<dbReference type="Proteomes" id="UP001177003">
    <property type="component" value="Chromosome 0"/>
</dbReference>
<keyword evidence="1" id="KW-1133">Transmembrane helix</keyword>
<keyword evidence="2" id="KW-0732">Signal</keyword>
<keyword evidence="1" id="KW-0812">Transmembrane</keyword>
<feature type="transmembrane region" description="Helical" evidence="1">
    <location>
        <begin position="225"/>
        <end position="245"/>
    </location>
</feature>
<dbReference type="PANTHER" id="PTHR34656">
    <property type="entry name" value="PYRROLINE-5-CARBOXYLATE REDUCTASE"/>
    <property type="match status" value="1"/>
</dbReference>
<reference evidence="4" key="1">
    <citation type="submission" date="2023-04" db="EMBL/GenBank/DDBJ databases">
        <authorList>
            <person name="Vijverberg K."/>
            <person name="Xiong W."/>
            <person name="Schranz E."/>
        </authorList>
    </citation>
    <scope>NUCLEOTIDE SEQUENCE</scope>
</reference>
<gene>
    <name evidence="4" type="ORF">LSALG_LOCUS6851</name>
</gene>
<evidence type="ECO:0000259" key="3">
    <source>
        <dbReference type="Pfam" id="PF13966"/>
    </source>
</evidence>
<dbReference type="InterPro" id="IPR026960">
    <property type="entry name" value="RVT-Znf"/>
</dbReference>
<dbReference type="EMBL" id="OX465086">
    <property type="protein sequence ID" value="CAI9266283.1"/>
    <property type="molecule type" value="Genomic_DNA"/>
</dbReference>